<dbReference type="Proteomes" id="UP000523955">
    <property type="component" value="Unassembled WGS sequence"/>
</dbReference>
<feature type="transmembrane region" description="Helical" evidence="1">
    <location>
        <begin position="171"/>
        <end position="197"/>
    </location>
</feature>
<keyword evidence="1" id="KW-0472">Membrane</keyword>
<feature type="transmembrane region" description="Helical" evidence="1">
    <location>
        <begin position="12"/>
        <end position="32"/>
    </location>
</feature>
<feature type="transmembrane region" description="Helical" evidence="1">
    <location>
        <begin position="38"/>
        <end position="58"/>
    </location>
</feature>
<dbReference type="AlphaFoldDB" id="A0A7X0RK95"/>
<organism evidence="2 3">
    <name type="scientific">Nocardioides luti</name>
    <dbReference type="NCBI Taxonomy" id="2761101"/>
    <lineage>
        <taxon>Bacteria</taxon>
        <taxon>Bacillati</taxon>
        <taxon>Actinomycetota</taxon>
        <taxon>Actinomycetes</taxon>
        <taxon>Propionibacteriales</taxon>
        <taxon>Nocardioidaceae</taxon>
        <taxon>Nocardioides</taxon>
    </lineage>
</organism>
<accession>A0A7X0RK95</accession>
<sequence length="233" mass="23272">MESRMDPAVLGARALVLASVTCFLGIAGHVGADGLLPGAPTLALLVAGVAVASLALLARPASTHRVVSLLVLGQTAVHLVLSTTAGHAGDAPAVARLRPTPAALPTEGGRRVGSLSDQYAATLGGRDDVAPVLPVGHLVADLSDHAPMMAAHLAAAVLVGLWLAVGEHALWTLLALAAGAVVRPLLLALTALAGAAAPLRPATVPPRHAPVPPILLLLARCVVRRGPPVLLAA</sequence>
<evidence type="ECO:0000313" key="2">
    <source>
        <dbReference type="EMBL" id="MBB6629829.1"/>
    </source>
</evidence>
<reference evidence="2 3" key="1">
    <citation type="submission" date="2020-08" db="EMBL/GenBank/DDBJ databases">
        <authorList>
            <person name="Seo M.-J."/>
        </authorList>
    </citation>
    <scope>NUCLEOTIDE SEQUENCE [LARGE SCALE GENOMIC DNA]</scope>
    <source>
        <strain evidence="2 3">KIGAM211</strain>
    </source>
</reference>
<dbReference type="EMBL" id="JACKXE010000002">
    <property type="protein sequence ID" value="MBB6629829.1"/>
    <property type="molecule type" value="Genomic_DNA"/>
</dbReference>
<dbReference type="RefSeq" id="WP_185255045.1">
    <property type="nucleotide sequence ID" value="NZ_JACKXE010000002.1"/>
</dbReference>
<protein>
    <submittedName>
        <fullName evidence="2">Uncharacterized protein</fullName>
    </submittedName>
</protein>
<comment type="caution">
    <text evidence="2">The sequence shown here is derived from an EMBL/GenBank/DDBJ whole genome shotgun (WGS) entry which is preliminary data.</text>
</comment>
<proteinExistence type="predicted"/>
<name>A0A7X0RK95_9ACTN</name>
<gene>
    <name evidence="2" type="ORF">H5V45_21100</name>
</gene>
<evidence type="ECO:0000313" key="3">
    <source>
        <dbReference type="Proteomes" id="UP000523955"/>
    </source>
</evidence>
<keyword evidence="1" id="KW-1133">Transmembrane helix</keyword>
<evidence type="ECO:0000256" key="1">
    <source>
        <dbReference type="SAM" id="Phobius"/>
    </source>
</evidence>
<keyword evidence="1" id="KW-0812">Transmembrane</keyword>
<feature type="transmembrane region" description="Helical" evidence="1">
    <location>
        <begin position="146"/>
        <end position="165"/>
    </location>
</feature>
<keyword evidence="3" id="KW-1185">Reference proteome</keyword>